<protein>
    <submittedName>
        <fullName evidence="1">Uncharacterized protein</fullName>
    </submittedName>
</protein>
<organism evidence="1 2">
    <name type="scientific">Phaseolus coccineus</name>
    <name type="common">Scarlet runner bean</name>
    <name type="synonym">Phaseolus multiflorus</name>
    <dbReference type="NCBI Taxonomy" id="3886"/>
    <lineage>
        <taxon>Eukaryota</taxon>
        <taxon>Viridiplantae</taxon>
        <taxon>Streptophyta</taxon>
        <taxon>Embryophyta</taxon>
        <taxon>Tracheophyta</taxon>
        <taxon>Spermatophyta</taxon>
        <taxon>Magnoliopsida</taxon>
        <taxon>eudicotyledons</taxon>
        <taxon>Gunneridae</taxon>
        <taxon>Pentapetalae</taxon>
        <taxon>rosids</taxon>
        <taxon>fabids</taxon>
        <taxon>Fabales</taxon>
        <taxon>Fabaceae</taxon>
        <taxon>Papilionoideae</taxon>
        <taxon>50 kb inversion clade</taxon>
        <taxon>NPAAA clade</taxon>
        <taxon>indigoferoid/millettioid clade</taxon>
        <taxon>Phaseoleae</taxon>
        <taxon>Phaseolus</taxon>
    </lineage>
</organism>
<name>A0AAN9RM79_PHACN</name>
<dbReference type="Proteomes" id="UP001374584">
    <property type="component" value="Unassembled WGS sequence"/>
</dbReference>
<keyword evidence="2" id="KW-1185">Reference proteome</keyword>
<accession>A0AAN9RM79</accession>
<proteinExistence type="predicted"/>
<dbReference type="AlphaFoldDB" id="A0AAN9RM79"/>
<evidence type="ECO:0000313" key="2">
    <source>
        <dbReference type="Proteomes" id="UP001374584"/>
    </source>
</evidence>
<gene>
    <name evidence="1" type="ORF">VNO80_03152</name>
</gene>
<sequence length="142" mass="15392">MSPRHTPMTELNLEAKRSSVRRPEQFFILISVCIMYSVPTNGMKEEGNGGHTNGIEFHLISLKVVFVLSHLYACNIAENLSFQGGDSIVGAAAEGAVNATETVEVIGELLGGSKRLFIKRLNTKGNCADDAPLEDDIDLISQ</sequence>
<comment type="caution">
    <text evidence="1">The sequence shown here is derived from an EMBL/GenBank/DDBJ whole genome shotgun (WGS) entry which is preliminary data.</text>
</comment>
<evidence type="ECO:0000313" key="1">
    <source>
        <dbReference type="EMBL" id="KAK7377721.1"/>
    </source>
</evidence>
<dbReference type="EMBL" id="JAYMYR010000002">
    <property type="protein sequence ID" value="KAK7377721.1"/>
    <property type="molecule type" value="Genomic_DNA"/>
</dbReference>
<reference evidence="1 2" key="1">
    <citation type="submission" date="2024-01" db="EMBL/GenBank/DDBJ databases">
        <title>The genomes of 5 underutilized Papilionoideae crops provide insights into root nodulation and disease resistanc.</title>
        <authorList>
            <person name="Jiang F."/>
        </authorList>
    </citation>
    <scope>NUCLEOTIDE SEQUENCE [LARGE SCALE GENOMIC DNA]</scope>
    <source>
        <strain evidence="1">JINMINGXINNONG_FW02</strain>
        <tissue evidence="1">Leaves</tissue>
    </source>
</reference>